<dbReference type="SUPFAM" id="SSF53098">
    <property type="entry name" value="Ribonuclease H-like"/>
    <property type="match status" value="1"/>
</dbReference>
<dbReference type="InterPro" id="IPR011042">
    <property type="entry name" value="6-blade_b-propeller_TolB-like"/>
</dbReference>
<feature type="repeat" description="LDL-receptor class B" evidence="13">
    <location>
        <begin position="787"/>
        <end position="829"/>
    </location>
</feature>
<dbReference type="Pfam" id="PF00057">
    <property type="entry name" value="Ldl_recept_a"/>
    <property type="match status" value="4"/>
</dbReference>
<evidence type="ECO:0000256" key="1">
    <source>
        <dbReference type="ARBA" id="ARBA00004167"/>
    </source>
</evidence>
<keyword evidence="6" id="KW-0677">Repeat</keyword>
<keyword evidence="5" id="KW-0732">Signal</keyword>
<dbReference type="InterPro" id="IPR036397">
    <property type="entry name" value="RNaseH_sf"/>
</dbReference>
<feature type="disulfide bond" evidence="12">
    <location>
        <begin position="547"/>
        <end position="562"/>
    </location>
</feature>
<dbReference type="InterPro" id="IPR050778">
    <property type="entry name" value="Cueball_EGF_LRP_Nidogen"/>
</dbReference>
<feature type="domain" description="Integrase catalytic" evidence="14">
    <location>
        <begin position="185"/>
        <end position="344"/>
    </location>
</feature>
<reference evidence="15" key="1">
    <citation type="submission" date="2020-04" db="EMBL/GenBank/DDBJ databases">
        <authorList>
            <person name="Alioto T."/>
            <person name="Alioto T."/>
            <person name="Gomez Garrido J."/>
        </authorList>
    </citation>
    <scope>NUCLEOTIDE SEQUENCE</scope>
    <source>
        <strain evidence="15">A484AB</strain>
    </source>
</reference>
<dbReference type="SMART" id="SM00181">
    <property type="entry name" value="EGF"/>
    <property type="match status" value="2"/>
</dbReference>
<dbReference type="PROSITE" id="PS51120">
    <property type="entry name" value="LDLRB"/>
    <property type="match status" value="7"/>
</dbReference>
<accession>A0A7D9EI36</accession>
<keyword evidence="16" id="KW-1185">Reference proteome</keyword>
<dbReference type="Proteomes" id="UP001152795">
    <property type="component" value="Unassembled WGS sequence"/>
</dbReference>
<dbReference type="InterPro" id="IPR000742">
    <property type="entry name" value="EGF"/>
</dbReference>
<organism evidence="15 16">
    <name type="scientific">Paramuricea clavata</name>
    <name type="common">Red gorgonian</name>
    <name type="synonym">Violescent sea-whip</name>
    <dbReference type="NCBI Taxonomy" id="317549"/>
    <lineage>
        <taxon>Eukaryota</taxon>
        <taxon>Metazoa</taxon>
        <taxon>Cnidaria</taxon>
        <taxon>Anthozoa</taxon>
        <taxon>Octocorallia</taxon>
        <taxon>Malacalcyonacea</taxon>
        <taxon>Plexauridae</taxon>
        <taxon>Paramuricea</taxon>
    </lineage>
</organism>
<feature type="repeat" description="LDL-receptor class B" evidence="13">
    <location>
        <begin position="655"/>
        <end position="698"/>
    </location>
</feature>
<dbReference type="SMART" id="SM00192">
    <property type="entry name" value="LDLa"/>
    <property type="match status" value="4"/>
</dbReference>
<dbReference type="GO" id="GO:0016020">
    <property type="term" value="C:membrane"/>
    <property type="evidence" value="ECO:0007669"/>
    <property type="project" value="UniProtKB-SubCell"/>
</dbReference>
<keyword evidence="4" id="KW-0812">Transmembrane</keyword>
<dbReference type="InterPro" id="IPR002172">
    <property type="entry name" value="LDrepeatLR_classA_rpt"/>
</dbReference>
<feature type="repeat" description="LDL-receptor class B" evidence="13">
    <location>
        <begin position="1098"/>
        <end position="1143"/>
    </location>
</feature>
<dbReference type="FunFam" id="4.10.400.10:FF:000002">
    <property type="entry name" value="Low-density lipoprotein receptor-related protein 1"/>
    <property type="match status" value="1"/>
</dbReference>
<dbReference type="SUPFAM" id="SSF57196">
    <property type="entry name" value="EGF/Laminin"/>
    <property type="match status" value="1"/>
</dbReference>
<dbReference type="GO" id="GO:0003676">
    <property type="term" value="F:nucleic acid binding"/>
    <property type="evidence" value="ECO:0007669"/>
    <property type="project" value="InterPro"/>
</dbReference>
<evidence type="ECO:0000256" key="7">
    <source>
        <dbReference type="ARBA" id="ARBA00022989"/>
    </source>
</evidence>
<evidence type="ECO:0000256" key="8">
    <source>
        <dbReference type="ARBA" id="ARBA00023136"/>
    </source>
</evidence>
<comment type="caution">
    <text evidence="12">Lacks conserved residue(s) required for the propagation of feature annotation.</text>
</comment>
<dbReference type="SUPFAM" id="SSF63825">
    <property type="entry name" value="YWTD domain"/>
    <property type="match status" value="2"/>
</dbReference>
<keyword evidence="9 12" id="KW-1015">Disulfide bond</keyword>
<evidence type="ECO:0000256" key="13">
    <source>
        <dbReference type="PROSITE-ProRule" id="PRU00461"/>
    </source>
</evidence>
<dbReference type="Gene3D" id="3.30.420.10">
    <property type="entry name" value="Ribonuclease H-like superfamily/Ribonuclease H"/>
    <property type="match status" value="1"/>
</dbReference>
<dbReference type="Pfam" id="PF14670">
    <property type="entry name" value="FXa_inhibition"/>
    <property type="match status" value="2"/>
</dbReference>
<dbReference type="InterPro" id="IPR000033">
    <property type="entry name" value="LDLR_classB_rpt"/>
</dbReference>
<dbReference type="Pfam" id="PF00058">
    <property type="entry name" value="Ldl_recept_b"/>
    <property type="match status" value="4"/>
</dbReference>
<dbReference type="Gene3D" id="1.10.340.70">
    <property type="match status" value="1"/>
</dbReference>
<dbReference type="PROSITE" id="PS50994">
    <property type="entry name" value="INTEGRASE"/>
    <property type="match status" value="1"/>
</dbReference>
<dbReference type="PANTHER" id="PTHR46513">
    <property type="entry name" value="VITELLOGENIN RECEPTOR-LIKE PROTEIN-RELATED-RELATED"/>
    <property type="match status" value="1"/>
</dbReference>
<dbReference type="InterPro" id="IPR001584">
    <property type="entry name" value="Integrase_cat-core"/>
</dbReference>
<dbReference type="GO" id="GO:0015074">
    <property type="term" value="P:DNA integration"/>
    <property type="evidence" value="ECO:0007669"/>
    <property type="project" value="InterPro"/>
</dbReference>
<keyword evidence="2" id="KW-0245">EGF-like domain</keyword>
<dbReference type="FunFam" id="3.30.420.10:FF:000032">
    <property type="entry name" value="Retrovirus-related Pol polyprotein from transposon 297-like Protein"/>
    <property type="match status" value="1"/>
</dbReference>
<dbReference type="Gene3D" id="2.10.25.10">
    <property type="entry name" value="Laminin"/>
    <property type="match status" value="1"/>
</dbReference>
<evidence type="ECO:0000256" key="9">
    <source>
        <dbReference type="ARBA" id="ARBA00023157"/>
    </source>
</evidence>
<evidence type="ECO:0000313" key="16">
    <source>
        <dbReference type="Proteomes" id="UP001152795"/>
    </source>
</evidence>
<dbReference type="PRINTS" id="PR00261">
    <property type="entry name" value="LDLRECEPTOR"/>
</dbReference>
<dbReference type="Gene3D" id="4.10.400.10">
    <property type="entry name" value="Low-density Lipoprotein Receptor"/>
    <property type="match status" value="4"/>
</dbReference>
<keyword evidence="10 15" id="KW-0675">Receptor</keyword>
<feature type="disulfide bond" evidence="12">
    <location>
        <begin position="596"/>
        <end position="611"/>
    </location>
</feature>
<evidence type="ECO:0000259" key="14">
    <source>
        <dbReference type="PROSITE" id="PS50994"/>
    </source>
</evidence>
<evidence type="ECO:0000256" key="6">
    <source>
        <dbReference type="ARBA" id="ARBA00022737"/>
    </source>
</evidence>
<feature type="disulfide bond" evidence="12">
    <location>
        <begin position="485"/>
        <end position="500"/>
    </location>
</feature>
<dbReference type="InterPro" id="IPR023415">
    <property type="entry name" value="LDLR_class-A_CS"/>
</dbReference>
<evidence type="ECO:0000256" key="5">
    <source>
        <dbReference type="ARBA" id="ARBA00022729"/>
    </source>
</evidence>
<dbReference type="Pfam" id="PF00665">
    <property type="entry name" value="rve"/>
    <property type="match status" value="1"/>
</dbReference>
<dbReference type="InterPro" id="IPR041588">
    <property type="entry name" value="Integrase_H2C2"/>
</dbReference>
<dbReference type="Gene3D" id="2.120.10.30">
    <property type="entry name" value="TolB, C-terminal domain"/>
    <property type="match status" value="2"/>
</dbReference>
<gene>
    <name evidence="15" type="ORF">PACLA_8A047770</name>
</gene>
<dbReference type="InterPro" id="IPR054465">
    <property type="entry name" value="Integrase_p58-like_C"/>
</dbReference>
<dbReference type="SUPFAM" id="SSF57424">
    <property type="entry name" value="LDL receptor-like module"/>
    <property type="match status" value="4"/>
</dbReference>
<dbReference type="InterPro" id="IPR036055">
    <property type="entry name" value="LDL_receptor-like_sf"/>
</dbReference>
<keyword evidence="3" id="KW-0254">Endocytosis</keyword>
<dbReference type="PROSITE" id="PS01209">
    <property type="entry name" value="LDLRA_1"/>
    <property type="match status" value="1"/>
</dbReference>
<comment type="caution">
    <text evidence="15">The sequence shown here is derived from an EMBL/GenBank/DDBJ whole genome shotgun (WGS) entry which is preliminary data.</text>
</comment>
<dbReference type="PANTHER" id="PTHR46513:SF13">
    <property type="entry name" value="EGF-LIKE DOMAIN-CONTAINING PROTEIN"/>
    <property type="match status" value="1"/>
</dbReference>
<sequence length="1297" mass="149052">KEKTAFSIGGGLWHFRLENLRKVFACLRKANLKLSPEKFEMATKKKSSHISVVHLIERNANHSSLRWLVNFKLNIEPENVISMPTHCRDDHVLGNIAKVVIELKQKSEQQAKDTDVDDLGHENFIENWESSDGHFGVKKTLERVKERFYWPRCREDVTLWCSTCSECSSRKGPVTRQKARLGKYVVGAPLERVAIDVMGPLVRSTKGNRYLLVVMDYFSKWPEAYALPNQEAKTVATVIVNEFVCRFGVPLELHSDQGTNFESAVFQEMCSLLGIKKTRTTPLHPESDGMVERYNRTLKTQLSLFVAEHQKDWDKYVPLLLMAYRTATHASTHFTPARLMMGREIRTPIDLVYERPDPEVVESYSTYVRELQENLQVTHDFARKYIEQSFESMRKRYDVDSSACIFNEGDQVWLYNPRKKKGRRVKLMRPWEGPYVVIKRLNDLVYRIQRGRNGKLKVIHRNRLWAYRGFECHAGGKCIRREWLCDKVPDCADRSDELDCPEQIATTQSVRGLGEPKTVSTTKPIVCAENQFLCGSGQLCTFTAWRCDGDDDCGDGSDEQNCEPTRAARPPVLFTCNEGYFTCLTSRVCIANHWVCDNERDCTDGSDELGCVEAVSLIVAARSKIVKFAEDLRSSENVYTRLHGAVAVDVDIQTQEIFWSDVKRKQIRKGYIDRRVSSVAIISKDLGTVEGIAVDWVARKLYWTDSLASTIEIAGLRGENRRKLITNDLSKPRAIVVHPSGYLYWTEWGGQPKISRISMDGKPETRRVLIDGEIVWPNALTIDYQKAHLWWADAKLGKIERCNLDGTNRRVVTERNVGAPFSMAVSSRYVYWTNWDNSRIERIDKNSWNKNQTQSRSFSNYPFSITLIDGKKHKAVHTECSNRNGGCSHLCVLSSEQEYSCLCPEHLQIGRDGRTCSIRIAASCSDEQFRCDGNLCIDESKRCDGKVKDCEDGTDEQYCLADVPRLVFGDRKRHIGLCTLQNENRCSNFKVIENAESVIGLDVDVKNGIVYWTDSVKNAIMKSALQPNGDLLWTKTVTDKYVFTPQGLAFDWVTNKIYWIDRYLKKIEVIDTDGTYRCTIVSTRLHKPRSIALHPKSGYLFWTDWGRRPYLAKITMDGNPETRRMVVETGIQQPNAVTIDYSRDHLYWADSALDKIEKMDVNGGQRIPFLRRELMHHPFALTFYKHFIYWSDWHTQGILRVNMNKRQDSIVRKPISHPMELVVFDKKRQPVMRNPCAVYNGGCSHICLISPNSGFRRSCKCPPSMRLRRDKKTCESLYRVENRQNLRTNSLSDTGVL</sequence>
<dbReference type="FunFam" id="2.120.10.30:FF:000241">
    <property type="entry name" value="Low-density lipoprotein receptor-related protein 6"/>
    <property type="match status" value="2"/>
</dbReference>
<proteinExistence type="predicted"/>
<feature type="repeat" description="LDL-receptor class B" evidence="13">
    <location>
        <begin position="742"/>
        <end position="786"/>
    </location>
</feature>
<dbReference type="OrthoDB" id="10066840at2759"/>
<evidence type="ECO:0000256" key="3">
    <source>
        <dbReference type="ARBA" id="ARBA00022583"/>
    </source>
</evidence>
<evidence type="ECO:0000313" key="15">
    <source>
        <dbReference type="EMBL" id="CAB4008631.1"/>
    </source>
</evidence>
<dbReference type="GO" id="GO:0006897">
    <property type="term" value="P:endocytosis"/>
    <property type="evidence" value="ECO:0007669"/>
    <property type="project" value="UniProtKB-KW"/>
</dbReference>
<name>A0A7D9EI36_PARCT</name>
<keyword evidence="8" id="KW-0472">Membrane</keyword>
<feature type="repeat" description="LDL-receptor class B" evidence="13">
    <location>
        <begin position="1144"/>
        <end position="1187"/>
    </location>
</feature>
<evidence type="ECO:0000256" key="12">
    <source>
        <dbReference type="PROSITE-ProRule" id="PRU00124"/>
    </source>
</evidence>
<comment type="subcellular location">
    <subcellularLocation>
        <location evidence="1">Membrane</location>
        <topology evidence="1">Single-pass membrane protein</topology>
    </subcellularLocation>
</comment>
<keyword evidence="7" id="KW-1133">Transmembrane helix</keyword>
<dbReference type="PROSITE" id="PS50068">
    <property type="entry name" value="LDLRA_2"/>
    <property type="match status" value="4"/>
</dbReference>
<dbReference type="CDD" id="cd00112">
    <property type="entry name" value="LDLa"/>
    <property type="match status" value="3"/>
</dbReference>
<dbReference type="InterPro" id="IPR012337">
    <property type="entry name" value="RNaseH-like_sf"/>
</dbReference>
<feature type="disulfide bond" evidence="12">
    <location>
        <begin position="924"/>
        <end position="936"/>
    </location>
</feature>
<dbReference type="SMART" id="SM00135">
    <property type="entry name" value="LY"/>
    <property type="match status" value="10"/>
</dbReference>
<dbReference type="Pfam" id="PF22938">
    <property type="entry name" value="Integrase_p58_C"/>
    <property type="match status" value="1"/>
</dbReference>
<dbReference type="EMBL" id="CACRXK020006184">
    <property type="protein sequence ID" value="CAB4008631.1"/>
    <property type="molecule type" value="Genomic_DNA"/>
</dbReference>
<evidence type="ECO:0000256" key="11">
    <source>
        <dbReference type="ARBA" id="ARBA00023180"/>
    </source>
</evidence>
<feature type="repeat" description="LDL-receptor class B" evidence="13">
    <location>
        <begin position="1055"/>
        <end position="1097"/>
    </location>
</feature>
<keyword evidence="11" id="KW-0325">Glycoprotein</keyword>
<feature type="repeat" description="LDL-receptor class B" evidence="13">
    <location>
        <begin position="699"/>
        <end position="741"/>
    </location>
</feature>
<dbReference type="Pfam" id="PF17921">
    <property type="entry name" value="Integrase_H2C2"/>
    <property type="match status" value="1"/>
</dbReference>
<feature type="non-terminal residue" evidence="15">
    <location>
        <position position="1"/>
    </location>
</feature>
<evidence type="ECO:0000256" key="4">
    <source>
        <dbReference type="ARBA" id="ARBA00022692"/>
    </source>
</evidence>
<evidence type="ECO:0000256" key="10">
    <source>
        <dbReference type="ARBA" id="ARBA00023170"/>
    </source>
</evidence>
<evidence type="ECO:0000256" key="2">
    <source>
        <dbReference type="ARBA" id="ARBA00022536"/>
    </source>
</evidence>
<protein>
    <submittedName>
        <fullName evidence="15">Low-density lipo receptor-related 4</fullName>
    </submittedName>
</protein>